<reference evidence="1" key="1">
    <citation type="submission" date="2018-11" db="EMBL/GenBank/DDBJ databases">
        <authorList>
            <consortium name="Pathogen Informatics"/>
        </authorList>
    </citation>
    <scope>NUCLEOTIDE SEQUENCE</scope>
</reference>
<name>A0A3S5CPZ5_9PLAT</name>
<evidence type="ECO:0000313" key="2">
    <source>
        <dbReference type="Proteomes" id="UP000784294"/>
    </source>
</evidence>
<protein>
    <submittedName>
        <fullName evidence="1">Uncharacterized protein</fullName>
    </submittedName>
</protein>
<dbReference type="AlphaFoldDB" id="A0A3S5CPZ5"/>
<dbReference type="Proteomes" id="UP000784294">
    <property type="component" value="Unassembled WGS sequence"/>
</dbReference>
<dbReference type="EMBL" id="CAAALY010083723">
    <property type="protein sequence ID" value="VEL26927.1"/>
    <property type="molecule type" value="Genomic_DNA"/>
</dbReference>
<sequence length="133" mass="14747">MWPMYKDTNRPAGVESASCRGGSATNSAWAQNGARAVGKEVSKMRRNEYKLGFSSEFHISLKSWIVFGLGVNSKLLKECVSALMMIESSARFHAKRVEGMNLNVGLKPNGCRTTRIRRRLAVRSACQSLLHVT</sequence>
<organism evidence="1 2">
    <name type="scientific">Protopolystoma xenopodis</name>
    <dbReference type="NCBI Taxonomy" id="117903"/>
    <lineage>
        <taxon>Eukaryota</taxon>
        <taxon>Metazoa</taxon>
        <taxon>Spiralia</taxon>
        <taxon>Lophotrochozoa</taxon>
        <taxon>Platyhelminthes</taxon>
        <taxon>Monogenea</taxon>
        <taxon>Polyopisthocotylea</taxon>
        <taxon>Polystomatidea</taxon>
        <taxon>Polystomatidae</taxon>
        <taxon>Protopolystoma</taxon>
    </lineage>
</organism>
<proteinExistence type="predicted"/>
<keyword evidence="2" id="KW-1185">Reference proteome</keyword>
<gene>
    <name evidence="1" type="ORF">PXEA_LOCUS20367</name>
</gene>
<comment type="caution">
    <text evidence="1">The sequence shown here is derived from an EMBL/GenBank/DDBJ whole genome shotgun (WGS) entry which is preliminary data.</text>
</comment>
<accession>A0A3S5CPZ5</accession>
<evidence type="ECO:0000313" key="1">
    <source>
        <dbReference type="EMBL" id="VEL26927.1"/>
    </source>
</evidence>